<sequence length="117" mass="13551">MNLASITSTFFILCLFTSCLKKSPLDKYTVGQCFKEVHNNYASYAKSEERIYRIEGITESNLKISTWYDRYWIYQGEKDPTYFNNRSIFTYSKTPCPGSRANASIADKIQGIDLKNQ</sequence>
<dbReference type="PATRIC" id="fig|862908.3.peg.1257"/>
<dbReference type="AlphaFoldDB" id="E1WZK6"/>
<protein>
    <submittedName>
        <fullName evidence="1">Membrane protein</fullName>
    </submittedName>
</protein>
<accession>E1WZK6</accession>
<dbReference type="STRING" id="862908.BMS_1321"/>
<dbReference type="EMBL" id="FQ312005">
    <property type="protein sequence ID" value="CBW26192.1"/>
    <property type="molecule type" value="Genomic_DNA"/>
</dbReference>
<dbReference type="HOGENOM" id="CLU_2081540_0_0_7"/>
<dbReference type="RefSeq" id="WP_014243976.1">
    <property type="nucleotide sequence ID" value="NC_016620.1"/>
</dbReference>
<keyword evidence="2" id="KW-1185">Reference proteome</keyword>
<gene>
    <name evidence="1" type="ordered locus">BMS_1321</name>
</gene>
<dbReference type="Proteomes" id="UP000008963">
    <property type="component" value="Chromosome"/>
</dbReference>
<proteinExistence type="predicted"/>
<reference evidence="2" key="1">
    <citation type="journal article" date="2013" name="ISME J.">
        <title>A small predatory core genome in the divergent marine Bacteriovorax marinus SJ and the terrestrial Bdellovibrio bacteriovorus.</title>
        <authorList>
            <person name="Crossman L.C."/>
            <person name="Chen H."/>
            <person name="Cerdeno-Tarraga A.M."/>
            <person name="Brooks K."/>
            <person name="Quail M.A."/>
            <person name="Pineiro S.A."/>
            <person name="Hobley L."/>
            <person name="Sockett R.E."/>
            <person name="Bentley S.D."/>
            <person name="Parkhill J."/>
            <person name="Williams H.N."/>
            <person name="Stine O.C."/>
        </authorList>
    </citation>
    <scope>NUCLEOTIDE SEQUENCE [LARGE SCALE GENOMIC DNA]</scope>
    <source>
        <strain evidence="2">ATCC BAA-682 / DSM 15412 / SJ</strain>
    </source>
</reference>
<name>E1WZK6_HALMS</name>
<organism evidence="1 2">
    <name type="scientific">Halobacteriovorax marinus (strain ATCC BAA-682 / DSM 15412 / SJ)</name>
    <name type="common">Bacteriovorax marinus</name>
    <dbReference type="NCBI Taxonomy" id="862908"/>
    <lineage>
        <taxon>Bacteria</taxon>
        <taxon>Pseudomonadati</taxon>
        <taxon>Bdellovibrionota</taxon>
        <taxon>Bacteriovoracia</taxon>
        <taxon>Bacteriovoracales</taxon>
        <taxon>Halobacteriovoraceae</taxon>
        <taxon>Halobacteriovorax</taxon>
    </lineage>
</organism>
<dbReference type="OrthoDB" id="5294382at2"/>
<evidence type="ECO:0000313" key="1">
    <source>
        <dbReference type="EMBL" id="CBW26192.1"/>
    </source>
</evidence>
<dbReference type="KEGG" id="bmx:BMS_1321"/>
<evidence type="ECO:0000313" key="2">
    <source>
        <dbReference type="Proteomes" id="UP000008963"/>
    </source>
</evidence>